<dbReference type="STRING" id="197461.A3843_01420"/>
<dbReference type="SUPFAM" id="SSF51735">
    <property type="entry name" value="NAD(P)-binding Rossmann-fold domains"/>
    <property type="match status" value="1"/>
</dbReference>
<comment type="caution">
    <text evidence="3">The sequence shown here is derived from an EMBL/GenBank/DDBJ whole genome shotgun (WGS) entry which is preliminary data.</text>
</comment>
<evidence type="ECO:0000313" key="3">
    <source>
        <dbReference type="EMBL" id="OKL45813.1"/>
    </source>
</evidence>
<accession>A0A1U7JM57</accession>
<dbReference type="Proteomes" id="UP000185783">
    <property type="component" value="Unassembled WGS sequence"/>
</dbReference>
<dbReference type="AlphaFoldDB" id="A0A1U7JM57"/>
<feature type="domain" description="Gfo/Idh/MocA-like oxidoreductase N-terminal" evidence="1">
    <location>
        <begin position="5"/>
        <end position="121"/>
    </location>
</feature>
<dbReference type="GO" id="GO:0000166">
    <property type="term" value="F:nucleotide binding"/>
    <property type="evidence" value="ECO:0007669"/>
    <property type="project" value="InterPro"/>
</dbReference>
<dbReference type="Gene3D" id="3.30.360.10">
    <property type="entry name" value="Dihydrodipicolinate Reductase, domain 2"/>
    <property type="match status" value="1"/>
</dbReference>
<reference evidence="3 4" key="1">
    <citation type="submission" date="2016-03" db="EMBL/GenBank/DDBJ databases">
        <title>Genome sequence of Nesiotobacter sp. nov., a moderately halophilic alphaproteobacterium isolated from the Yellow Sea, China.</title>
        <authorList>
            <person name="Zhang G."/>
            <person name="Zhang R."/>
        </authorList>
    </citation>
    <scope>NUCLEOTIDE SEQUENCE [LARGE SCALE GENOMIC DNA]</scope>
    <source>
        <strain evidence="3 4">WB1-6</strain>
    </source>
</reference>
<evidence type="ECO:0000259" key="2">
    <source>
        <dbReference type="Pfam" id="PF22725"/>
    </source>
</evidence>
<name>A0A1U7JM57_9HYPH</name>
<evidence type="ECO:0000313" key="4">
    <source>
        <dbReference type="Proteomes" id="UP000185783"/>
    </source>
</evidence>
<sequence>MPPVRLAVVGLGMAARPHFAALAELSGTVEIAGLYARTRDKAEAAATEHGCKAFHSAEEIAQDSSIDAVLLLTPPNQRRELVQLFAGAGKHILCEKPLERDLDAARELVEICAGAGVTLAMVFQNRFKAGALHLRQIMQDNALGDIALVRATLPWWREQAYYDTPGRGTYERDGGGVLITQAIHLLDMMLSVTGPVSAVQALCATTRLHDLEAEDFCSAALIFEDGGYGSLFASTATYPSQPETLVIDGTRGTATLQGEQLTVHWRDGVEERIGAATPMADGSDPMDFSCEWHRELIRDFAHSVQKRTKPMITGAEALDVHALITALMDSSKTGEKVKVPSTGYVGRGTS</sequence>
<dbReference type="InterPro" id="IPR052515">
    <property type="entry name" value="Gfo/Idh/MocA_Oxidoreductase"/>
</dbReference>
<dbReference type="Pfam" id="PF01408">
    <property type="entry name" value="GFO_IDH_MocA"/>
    <property type="match status" value="1"/>
</dbReference>
<organism evidence="3 4">
    <name type="scientific">Pseudovibrio exalbescens</name>
    <dbReference type="NCBI Taxonomy" id="197461"/>
    <lineage>
        <taxon>Bacteria</taxon>
        <taxon>Pseudomonadati</taxon>
        <taxon>Pseudomonadota</taxon>
        <taxon>Alphaproteobacteria</taxon>
        <taxon>Hyphomicrobiales</taxon>
        <taxon>Stappiaceae</taxon>
        <taxon>Pseudovibrio</taxon>
    </lineage>
</organism>
<dbReference type="Gene3D" id="3.40.50.720">
    <property type="entry name" value="NAD(P)-binding Rossmann-like Domain"/>
    <property type="match status" value="1"/>
</dbReference>
<evidence type="ECO:0000259" key="1">
    <source>
        <dbReference type="Pfam" id="PF01408"/>
    </source>
</evidence>
<dbReference type="Pfam" id="PF22725">
    <property type="entry name" value="GFO_IDH_MocA_C3"/>
    <property type="match status" value="1"/>
</dbReference>
<dbReference type="PANTHER" id="PTHR43249:SF1">
    <property type="entry name" value="D-GLUCOSIDE 3-DEHYDROGENASE"/>
    <property type="match status" value="1"/>
</dbReference>
<dbReference type="PANTHER" id="PTHR43249">
    <property type="entry name" value="UDP-N-ACETYL-2-AMINO-2-DEOXY-D-GLUCURONATE OXIDASE"/>
    <property type="match status" value="1"/>
</dbReference>
<dbReference type="SUPFAM" id="SSF55347">
    <property type="entry name" value="Glyceraldehyde-3-phosphate dehydrogenase-like, C-terminal domain"/>
    <property type="match status" value="1"/>
</dbReference>
<dbReference type="InterPro" id="IPR000683">
    <property type="entry name" value="Gfo/Idh/MocA-like_OxRdtase_N"/>
</dbReference>
<gene>
    <name evidence="3" type="ORF">A3843_01420</name>
</gene>
<feature type="domain" description="GFO/IDH/MocA-like oxidoreductase" evidence="2">
    <location>
        <begin position="133"/>
        <end position="254"/>
    </location>
</feature>
<dbReference type="EMBL" id="LVVZ01000003">
    <property type="protein sequence ID" value="OKL45813.1"/>
    <property type="molecule type" value="Genomic_DNA"/>
</dbReference>
<keyword evidence="4" id="KW-1185">Reference proteome</keyword>
<proteinExistence type="predicted"/>
<dbReference type="RefSeq" id="WP_051269299.1">
    <property type="nucleotide sequence ID" value="NZ_LVVZ01000003.1"/>
</dbReference>
<dbReference type="InterPro" id="IPR036291">
    <property type="entry name" value="NAD(P)-bd_dom_sf"/>
</dbReference>
<protein>
    <submittedName>
        <fullName evidence="3">Dehydrogenase</fullName>
    </submittedName>
</protein>
<dbReference type="InterPro" id="IPR055170">
    <property type="entry name" value="GFO_IDH_MocA-like_dom"/>
</dbReference>